<dbReference type="InterPro" id="IPR013761">
    <property type="entry name" value="SAM/pointed_sf"/>
</dbReference>
<keyword evidence="7" id="KW-1185">Reference proteome</keyword>
<feature type="domain" description="ETS" evidence="5">
    <location>
        <begin position="417"/>
        <end position="500"/>
    </location>
</feature>
<dbReference type="Gene3D" id="1.10.150.50">
    <property type="entry name" value="Transcription Factor, Ets-1"/>
    <property type="match status" value="1"/>
</dbReference>
<evidence type="ECO:0000256" key="4">
    <source>
        <dbReference type="SAM" id="MobiDB-lite"/>
    </source>
</evidence>
<dbReference type="SMART" id="SM00251">
    <property type="entry name" value="SAM_PNT"/>
    <property type="match status" value="1"/>
</dbReference>
<dbReference type="PROSITE" id="PS00346">
    <property type="entry name" value="ETS_DOMAIN_2"/>
    <property type="match status" value="1"/>
</dbReference>
<dbReference type="InterPro" id="IPR046328">
    <property type="entry name" value="ETS_fam"/>
</dbReference>
<evidence type="ECO:0000313" key="7">
    <source>
        <dbReference type="Proteomes" id="UP000001554"/>
    </source>
</evidence>
<dbReference type="KEGG" id="bfo:118426433"/>
<dbReference type="GeneID" id="118426433"/>
<dbReference type="PROSITE" id="PS50061">
    <property type="entry name" value="ETS_DOMAIN_3"/>
    <property type="match status" value="1"/>
</dbReference>
<dbReference type="FunFam" id="1.10.10.10:FF:000996">
    <property type="entry name" value="Predicted protein"/>
    <property type="match status" value="1"/>
</dbReference>
<dbReference type="OrthoDB" id="10057999at2759"/>
<organism evidence="7 8">
    <name type="scientific">Branchiostoma floridae</name>
    <name type="common">Florida lancelet</name>
    <name type="synonym">Amphioxus</name>
    <dbReference type="NCBI Taxonomy" id="7739"/>
    <lineage>
        <taxon>Eukaryota</taxon>
        <taxon>Metazoa</taxon>
        <taxon>Chordata</taxon>
        <taxon>Cephalochordata</taxon>
        <taxon>Leptocardii</taxon>
        <taxon>Amphioxiformes</taxon>
        <taxon>Branchiostomatidae</taxon>
        <taxon>Branchiostoma</taxon>
    </lineage>
</organism>
<gene>
    <name evidence="8" type="primary">LOC118426433</name>
</gene>
<dbReference type="AlphaFoldDB" id="A0A9J7M0F5"/>
<dbReference type="Gene3D" id="1.10.10.10">
    <property type="entry name" value="Winged helix-like DNA-binding domain superfamily/Winged helix DNA-binding domain"/>
    <property type="match status" value="1"/>
</dbReference>
<dbReference type="InterPro" id="IPR000418">
    <property type="entry name" value="Ets_dom"/>
</dbReference>
<dbReference type="PANTHER" id="PTHR11849">
    <property type="entry name" value="ETS"/>
    <property type="match status" value="1"/>
</dbReference>
<dbReference type="InterPro" id="IPR036390">
    <property type="entry name" value="WH_DNA-bd_sf"/>
</dbReference>
<dbReference type="Pfam" id="PF00178">
    <property type="entry name" value="Ets"/>
    <property type="match status" value="1"/>
</dbReference>
<evidence type="ECO:0000259" key="5">
    <source>
        <dbReference type="PROSITE" id="PS50061"/>
    </source>
</evidence>
<dbReference type="SMART" id="SM00413">
    <property type="entry name" value="ETS"/>
    <property type="match status" value="1"/>
</dbReference>
<feature type="region of interest" description="Disordered" evidence="4">
    <location>
        <begin position="366"/>
        <end position="397"/>
    </location>
</feature>
<dbReference type="InterPro" id="IPR036388">
    <property type="entry name" value="WH-like_DNA-bd_sf"/>
</dbReference>
<evidence type="ECO:0000256" key="1">
    <source>
        <dbReference type="ARBA" id="ARBA00005562"/>
    </source>
</evidence>
<dbReference type="InterPro" id="IPR003118">
    <property type="entry name" value="Pointed_dom"/>
</dbReference>
<dbReference type="GO" id="GO:0030154">
    <property type="term" value="P:cell differentiation"/>
    <property type="evidence" value="ECO:0000318"/>
    <property type="project" value="GO_Central"/>
</dbReference>
<dbReference type="GO" id="GO:0005634">
    <property type="term" value="C:nucleus"/>
    <property type="evidence" value="ECO:0000318"/>
    <property type="project" value="GO_Central"/>
</dbReference>
<dbReference type="GO" id="GO:0006357">
    <property type="term" value="P:regulation of transcription by RNA polymerase II"/>
    <property type="evidence" value="ECO:0000318"/>
    <property type="project" value="GO_Central"/>
</dbReference>
<evidence type="ECO:0000313" key="8">
    <source>
        <dbReference type="RefSeq" id="XP_035691703.1"/>
    </source>
</evidence>
<reference evidence="8" key="2">
    <citation type="submission" date="2025-08" db="UniProtKB">
        <authorList>
            <consortium name="RefSeq"/>
        </authorList>
    </citation>
    <scope>IDENTIFICATION</scope>
    <source>
        <strain evidence="8">S238N-H82</strain>
        <tissue evidence="8">Testes</tissue>
    </source>
</reference>
<evidence type="ECO:0000256" key="2">
    <source>
        <dbReference type="ARBA" id="ARBA00023125"/>
    </source>
</evidence>
<keyword evidence="3" id="KW-0539">Nucleus</keyword>
<dbReference type="RefSeq" id="XP_035691703.1">
    <property type="nucleotide sequence ID" value="XM_035835810.1"/>
</dbReference>
<proteinExistence type="inferred from homology"/>
<dbReference type="GO" id="GO:0000981">
    <property type="term" value="F:DNA-binding transcription factor activity, RNA polymerase II-specific"/>
    <property type="evidence" value="ECO:0000318"/>
    <property type="project" value="GO_Central"/>
</dbReference>
<evidence type="ECO:0000256" key="3">
    <source>
        <dbReference type="RuleBase" id="RU004019"/>
    </source>
</evidence>
<dbReference type="PANTHER" id="PTHR11849:SF182">
    <property type="entry name" value="SAM POINTED DOMAIN-CONTAINING ETS TRANSCRIPTION FACTOR"/>
    <property type="match status" value="1"/>
</dbReference>
<name>A0A9J7M0F5_BRAFL</name>
<reference evidence="7" key="1">
    <citation type="journal article" date="2020" name="Nat. Ecol. Evol.">
        <title>Deeply conserved synteny resolves early events in vertebrate evolution.</title>
        <authorList>
            <person name="Simakov O."/>
            <person name="Marletaz F."/>
            <person name="Yue J.X."/>
            <person name="O'Connell B."/>
            <person name="Jenkins J."/>
            <person name="Brandt A."/>
            <person name="Calef R."/>
            <person name="Tung C.H."/>
            <person name="Huang T.K."/>
            <person name="Schmutz J."/>
            <person name="Satoh N."/>
            <person name="Yu J.K."/>
            <person name="Putnam N.H."/>
            <person name="Green R.E."/>
            <person name="Rokhsar D.S."/>
        </authorList>
    </citation>
    <scope>NUCLEOTIDE SEQUENCE [LARGE SCALE GENOMIC DNA]</scope>
    <source>
        <strain evidence="7">S238N-H82</strain>
    </source>
</reference>
<dbReference type="SUPFAM" id="SSF47769">
    <property type="entry name" value="SAM/Pointed domain"/>
    <property type="match status" value="1"/>
</dbReference>
<dbReference type="PROSITE" id="PS51433">
    <property type="entry name" value="PNT"/>
    <property type="match status" value="1"/>
</dbReference>
<accession>A0A9J7M0F5</accession>
<dbReference type="PRINTS" id="PR00454">
    <property type="entry name" value="ETSDOMAIN"/>
</dbReference>
<dbReference type="PROSITE" id="PS00345">
    <property type="entry name" value="ETS_DOMAIN_1"/>
    <property type="match status" value="1"/>
</dbReference>
<keyword evidence="2 3" id="KW-0238">DNA-binding</keyword>
<evidence type="ECO:0000259" key="6">
    <source>
        <dbReference type="PROSITE" id="PS51433"/>
    </source>
</evidence>
<comment type="subcellular location">
    <subcellularLocation>
        <location evidence="3">Nucleus</location>
    </subcellularLocation>
</comment>
<sequence>MDPPHCFLHNKKKNKTFRRIRSFWLTTGATWSGLRPGNSTRHTAVLRDPRRRKTFPNIPSLSSSLPLSYRNLNLLRKRLASEKTTKERDPSPGGLRRVCCCREREREEETDGAAPGVRMLQGRDGAVMFSANADATSAEEIEDVDAEPSSLLELHPSGAIMGAQNNAFAPLPDIDAFLHNTGLNIDQIQQGHVTPGDSPSPDHVSVKFEEPRYYCAEHAQEGVTGQSQAMFVDHVDEQDQTMWEEQLQTVDMHEVRKNLGKMQPLIIKEVVKDIEVACKLLNIPSDPHYWTVEHVEKWLLWTLHQYRLPPLNLDYFRMSGVTLCMLSEDDFRFRAPRCGDIMYAHLDVWKTASRIAGLHIFPESEEEDLDKDDLSSPTTVKEERTSPPPSCNGVKGLTDRPAIGPITSMTPNHQAGIHLWQFLKELLLQPESYSHCIRWIDRDAGIFKIEDSVEVARLWGLRKNRPAMNYDKLSRSIRQYYRKGIIKKTDISQRLVYQFCQPIAGVTVKKEP</sequence>
<dbReference type="SUPFAM" id="SSF46785">
    <property type="entry name" value="Winged helix' DNA-binding domain"/>
    <property type="match status" value="1"/>
</dbReference>
<dbReference type="CDD" id="cd08532">
    <property type="entry name" value="SAM_PNT-PDEF-like"/>
    <property type="match status" value="1"/>
</dbReference>
<feature type="domain" description="PNT" evidence="6">
    <location>
        <begin position="269"/>
        <end position="353"/>
    </location>
</feature>
<dbReference type="Proteomes" id="UP000001554">
    <property type="component" value="Chromosome 11"/>
</dbReference>
<comment type="similarity">
    <text evidence="1 3">Belongs to the ETS family.</text>
</comment>
<dbReference type="GO" id="GO:0043565">
    <property type="term" value="F:sequence-specific DNA binding"/>
    <property type="evidence" value="ECO:0007669"/>
    <property type="project" value="InterPro"/>
</dbReference>
<dbReference type="Pfam" id="PF02198">
    <property type="entry name" value="SAM_PNT"/>
    <property type="match status" value="1"/>
</dbReference>
<protein>
    <submittedName>
        <fullName evidence="8">Uncharacterized protein LOC118426433 isoform X1</fullName>
    </submittedName>
</protein>